<evidence type="ECO:0000259" key="8">
    <source>
        <dbReference type="Pfam" id="PF09335"/>
    </source>
</evidence>
<dbReference type="Pfam" id="PF09335">
    <property type="entry name" value="VTT_dom"/>
    <property type="match status" value="1"/>
</dbReference>
<sequence>MDIFLELPLEWAILALFCGAMIRSNATYWLGRGAAAGARRTSLEKHLDGPVMKRAERLMDRFGPLAVTLCFLTIGLQTAVIASAGIARMHLVRFLPAVMAGSIIWAVVYATVGLAAVAAWLGLVLASPAAAVVIGILLAGALAFVLWRRKRRERAAGAEEARKAA</sequence>
<keyword evidence="4 7" id="KW-0812">Transmembrane</keyword>
<name>A0ABQ5MZ92_9MICC</name>
<evidence type="ECO:0000256" key="5">
    <source>
        <dbReference type="ARBA" id="ARBA00022989"/>
    </source>
</evidence>
<evidence type="ECO:0000256" key="7">
    <source>
        <dbReference type="SAM" id="Phobius"/>
    </source>
</evidence>
<dbReference type="PANTHER" id="PTHR42709">
    <property type="entry name" value="ALKALINE PHOSPHATASE LIKE PROTEIN"/>
    <property type="match status" value="1"/>
</dbReference>
<evidence type="ECO:0000313" key="10">
    <source>
        <dbReference type="Proteomes" id="UP001209654"/>
    </source>
</evidence>
<dbReference type="Proteomes" id="UP001209654">
    <property type="component" value="Unassembled WGS sequence"/>
</dbReference>
<comment type="subcellular location">
    <subcellularLocation>
        <location evidence="1">Cell membrane</location>
        <topology evidence="1">Multi-pass membrane protein</topology>
    </subcellularLocation>
</comment>
<dbReference type="EMBL" id="BRVS01000030">
    <property type="protein sequence ID" value="GLB69320.1"/>
    <property type="molecule type" value="Genomic_DNA"/>
</dbReference>
<evidence type="ECO:0000256" key="3">
    <source>
        <dbReference type="ARBA" id="ARBA00022475"/>
    </source>
</evidence>
<comment type="similarity">
    <text evidence="2">Belongs to the DedA family.</text>
</comment>
<feature type="transmembrane region" description="Helical" evidence="7">
    <location>
        <begin position="94"/>
        <end position="123"/>
    </location>
</feature>
<gene>
    <name evidence="9" type="ORF">AHIS1636_37630</name>
</gene>
<evidence type="ECO:0000256" key="2">
    <source>
        <dbReference type="ARBA" id="ARBA00010792"/>
    </source>
</evidence>
<proteinExistence type="inferred from homology"/>
<evidence type="ECO:0000256" key="6">
    <source>
        <dbReference type="ARBA" id="ARBA00023136"/>
    </source>
</evidence>
<evidence type="ECO:0000256" key="4">
    <source>
        <dbReference type="ARBA" id="ARBA00022692"/>
    </source>
</evidence>
<dbReference type="PANTHER" id="PTHR42709:SF6">
    <property type="entry name" value="UNDECAPRENYL PHOSPHATE TRANSPORTER A"/>
    <property type="match status" value="1"/>
</dbReference>
<protein>
    <recommendedName>
        <fullName evidence="8">VTT domain-containing protein</fullName>
    </recommendedName>
</protein>
<dbReference type="InterPro" id="IPR051311">
    <property type="entry name" value="DedA_domain"/>
</dbReference>
<feature type="transmembrane region" description="Helical" evidence="7">
    <location>
        <begin position="62"/>
        <end position="82"/>
    </location>
</feature>
<accession>A0ABQ5MZ92</accession>
<keyword evidence="5 7" id="KW-1133">Transmembrane helix</keyword>
<evidence type="ECO:0000313" key="9">
    <source>
        <dbReference type="EMBL" id="GLB69320.1"/>
    </source>
</evidence>
<keyword evidence="10" id="KW-1185">Reference proteome</keyword>
<organism evidence="9 10">
    <name type="scientific">Arthrobacter mangrovi</name>
    <dbReference type="NCBI Taxonomy" id="2966350"/>
    <lineage>
        <taxon>Bacteria</taxon>
        <taxon>Bacillati</taxon>
        <taxon>Actinomycetota</taxon>
        <taxon>Actinomycetes</taxon>
        <taxon>Micrococcales</taxon>
        <taxon>Micrococcaceae</taxon>
        <taxon>Arthrobacter</taxon>
    </lineage>
</organism>
<evidence type="ECO:0000256" key="1">
    <source>
        <dbReference type="ARBA" id="ARBA00004651"/>
    </source>
</evidence>
<dbReference type="RefSeq" id="WP_264797412.1">
    <property type="nucleotide sequence ID" value="NZ_BRVS01000030.1"/>
</dbReference>
<reference evidence="9 10" key="1">
    <citation type="journal article" date="2023" name="Int. J. Syst. Evol. Microbiol.">
        <title>Arthrobacter mangrovi sp. nov., an actinobacterium isolated from the rhizosphere of a mangrove.</title>
        <authorList>
            <person name="Hamada M."/>
            <person name="Saitou S."/>
            <person name="Enomoto N."/>
            <person name="Nanri K."/>
            <person name="Hidaka K."/>
            <person name="Miura T."/>
            <person name="Tamura T."/>
        </authorList>
    </citation>
    <scope>NUCLEOTIDE SEQUENCE [LARGE SCALE GENOMIC DNA]</scope>
    <source>
        <strain evidence="9 10">NBRC 112813</strain>
    </source>
</reference>
<feature type="domain" description="VTT" evidence="8">
    <location>
        <begin position="9"/>
        <end position="113"/>
    </location>
</feature>
<dbReference type="InterPro" id="IPR032816">
    <property type="entry name" value="VTT_dom"/>
</dbReference>
<keyword evidence="6 7" id="KW-0472">Membrane</keyword>
<feature type="transmembrane region" description="Helical" evidence="7">
    <location>
        <begin position="129"/>
        <end position="147"/>
    </location>
</feature>
<comment type="caution">
    <text evidence="9">The sequence shown here is derived from an EMBL/GenBank/DDBJ whole genome shotgun (WGS) entry which is preliminary data.</text>
</comment>
<keyword evidence="3" id="KW-1003">Cell membrane</keyword>